<dbReference type="PANTHER" id="PTHR43464">
    <property type="entry name" value="METHYLTRANSFERASE"/>
    <property type="match status" value="1"/>
</dbReference>
<dbReference type="EC" id="1.8.1.9" evidence="5"/>
<reference evidence="5" key="1">
    <citation type="submission" date="2020-02" db="EMBL/GenBank/DDBJ databases">
        <authorList>
            <person name="Meier V. D."/>
        </authorList>
    </citation>
    <scope>NUCLEOTIDE SEQUENCE</scope>
    <source>
        <strain evidence="5">AVDCRST_MAG55</strain>
    </source>
</reference>
<keyword evidence="1" id="KW-0489">Methyltransferase</keyword>
<gene>
    <name evidence="5" type="ORF">AVDCRST_MAG55-1520</name>
</gene>
<evidence type="ECO:0000256" key="3">
    <source>
        <dbReference type="ARBA" id="ARBA00022691"/>
    </source>
</evidence>
<keyword evidence="2" id="KW-0808">Transferase</keyword>
<dbReference type="GO" id="GO:0004791">
    <property type="term" value="F:thioredoxin-disulfide reductase (NADPH) activity"/>
    <property type="evidence" value="ECO:0007669"/>
    <property type="project" value="UniProtKB-EC"/>
</dbReference>
<evidence type="ECO:0000313" key="5">
    <source>
        <dbReference type="EMBL" id="CAA9414026.1"/>
    </source>
</evidence>
<feature type="domain" description="Methyltransferase" evidence="4">
    <location>
        <begin position="50"/>
        <end position="143"/>
    </location>
</feature>
<organism evidence="5">
    <name type="scientific">uncultured Rubrobacteraceae bacterium</name>
    <dbReference type="NCBI Taxonomy" id="349277"/>
    <lineage>
        <taxon>Bacteria</taxon>
        <taxon>Bacillati</taxon>
        <taxon>Actinomycetota</taxon>
        <taxon>Rubrobacteria</taxon>
        <taxon>Rubrobacterales</taxon>
        <taxon>Rubrobacteraceae</taxon>
        <taxon>environmental samples</taxon>
    </lineage>
</organism>
<evidence type="ECO:0000259" key="4">
    <source>
        <dbReference type="Pfam" id="PF13649"/>
    </source>
</evidence>
<dbReference type="AlphaFoldDB" id="A0A6J4PIU3"/>
<dbReference type="InterPro" id="IPR041698">
    <property type="entry name" value="Methyltransf_25"/>
</dbReference>
<evidence type="ECO:0000256" key="1">
    <source>
        <dbReference type="ARBA" id="ARBA00022603"/>
    </source>
</evidence>
<dbReference type="GO" id="GO:0008168">
    <property type="term" value="F:methyltransferase activity"/>
    <property type="evidence" value="ECO:0007669"/>
    <property type="project" value="UniProtKB-KW"/>
</dbReference>
<dbReference type="SUPFAM" id="SSF53335">
    <property type="entry name" value="S-adenosyl-L-methionine-dependent methyltransferases"/>
    <property type="match status" value="1"/>
</dbReference>
<dbReference type="InterPro" id="IPR029063">
    <property type="entry name" value="SAM-dependent_MTases_sf"/>
</dbReference>
<protein>
    <submittedName>
        <fullName evidence="5">Thioredoxin reductase</fullName>
        <ecNumber evidence="5">1.8.1.9</ecNumber>
    </submittedName>
</protein>
<dbReference type="GO" id="GO:0032259">
    <property type="term" value="P:methylation"/>
    <property type="evidence" value="ECO:0007669"/>
    <property type="project" value="UniProtKB-KW"/>
</dbReference>
<keyword evidence="5" id="KW-0560">Oxidoreductase</keyword>
<proteinExistence type="predicted"/>
<dbReference type="EMBL" id="CADCUZ010000066">
    <property type="protein sequence ID" value="CAA9414026.1"/>
    <property type="molecule type" value="Genomic_DNA"/>
</dbReference>
<dbReference type="Gene3D" id="3.40.50.150">
    <property type="entry name" value="Vaccinia Virus protein VP39"/>
    <property type="match status" value="1"/>
</dbReference>
<dbReference type="PANTHER" id="PTHR43464:SF19">
    <property type="entry name" value="UBIQUINONE BIOSYNTHESIS O-METHYLTRANSFERASE, MITOCHONDRIAL"/>
    <property type="match status" value="1"/>
</dbReference>
<evidence type="ECO:0000256" key="2">
    <source>
        <dbReference type="ARBA" id="ARBA00022679"/>
    </source>
</evidence>
<name>A0A6J4PIU3_9ACTN</name>
<keyword evidence="3" id="KW-0949">S-adenosyl-L-methionine</keyword>
<dbReference type="Pfam" id="PF13649">
    <property type="entry name" value="Methyltransf_25"/>
    <property type="match status" value="1"/>
</dbReference>
<accession>A0A6J4PIU3</accession>
<sequence>MNGEVHSEGDGSPAERFWEEHYRASTRPSNGRPGGALVRFAGPLPEGTALDLGCSQGDDAVWLAKRGWRVVAVDVSGTVLARAAKNAKTAGVSDLIEFQRHDLARTFPNGRFDLVYALFLHSPVEFPRTRVLQAAARAVAPGGLLLIVEHASVAPWSWADPDTAFPTPEQSLAALDLDPSRWDSEFVGAPKREATGPNGQTATVTDNVIALRRLTR</sequence>
<dbReference type="CDD" id="cd02440">
    <property type="entry name" value="AdoMet_MTases"/>
    <property type="match status" value="1"/>
</dbReference>